<feature type="domain" description="Mannosylglycerate hydrolase MGH1-like glycoside hydrolase" evidence="1">
    <location>
        <begin position="35"/>
        <end position="337"/>
    </location>
</feature>
<gene>
    <name evidence="2" type="ORF">SAMN06272737_14013</name>
</gene>
<proteinExistence type="predicted"/>
<dbReference type="InterPro" id="IPR054491">
    <property type="entry name" value="MGH1-like_GH"/>
</dbReference>
<keyword evidence="3" id="KW-1185">Reference proteome</keyword>
<sequence length="464" mass="50669">MEDLGALRLYDPDHPGEVAVAAGAPWFMALFGRDSLLSSYMALPLDPTLALGTLQTLARMQGRNADPRTEEQPGRILHETRLGADLPLARGGSNVYYGTVDATPLFVALVGELRRWSIATDQVDALLPAADRALAWIEQYGDRDGDGFVEYERSTEAGLFNQGWKDSWDGINAADGTIPRPPIALCEVQAYVYAAYSARSHLSAAAGDEGGAEHWAGKAEALKRSFNERFWLAERGWFAVALDGDKRPVDSLTSNMGHCLWCGIVDEDKAARVTAHLSSPEMFTGWGVRTLASSMGAYNPVSYHNGSVWPHDSVLVATGLMRYGFVEEAQRIACGLLDAAVAFGGRLPELFCGFDRSEYPEPVPYPTSCSPQAWAAATPIQAVRLLLRLEPRTVGEVWFDPAWPDRYGAIRIRDLPLGGRRVTLTVDQDGGRLEGLPDEITVVRRARPPFGPVRLQETPVGGDR</sequence>
<organism evidence="2 3">
    <name type="scientific">Blastococcus mobilis</name>
    <dbReference type="NCBI Taxonomy" id="1938746"/>
    <lineage>
        <taxon>Bacteria</taxon>
        <taxon>Bacillati</taxon>
        <taxon>Actinomycetota</taxon>
        <taxon>Actinomycetes</taxon>
        <taxon>Geodermatophilales</taxon>
        <taxon>Geodermatophilaceae</taxon>
        <taxon>Blastococcus</taxon>
    </lineage>
</organism>
<reference evidence="2 3" key="1">
    <citation type="submission" date="2017-06" db="EMBL/GenBank/DDBJ databases">
        <authorList>
            <person name="Kim H.J."/>
            <person name="Triplett B.A."/>
        </authorList>
    </citation>
    <scope>NUCLEOTIDE SEQUENCE [LARGE SCALE GENOMIC DNA]</scope>
    <source>
        <strain evidence="2 3">DSM 44272</strain>
    </source>
</reference>
<dbReference type="InterPro" id="IPR012341">
    <property type="entry name" value="6hp_glycosidase-like_sf"/>
</dbReference>
<dbReference type="Gene3D" id="1.50.10.10">
    <property type="match status" value="1"/>
</dbReference>
<dbReference type="InterPro" id="IPR008928">
    <property type="entry name" value="6-hairpin_glycosidase_sf"/>
</dbReference>
<evidence type="ECO:0000259" key="1">
    <source>
        <dbReference type="Pfam" id="PF22422"/>
    </source>
</evidence>
<dbReference type="AlphaFoldDB" id="A0A239A9E1"/>
<dbReference type="RefSeq" id="WP_176445701.1">
    <property type="nucleotide sequence ID" value="NZ_FZNO01000040.1"/>
</dbReference>
<evidence type="ECO:0000313" key="2">
    <source>
        <dbReference type="EMBL" id="SNR92247.1"/>
    </source>
</evidence>
<dbReference type="Proteomes" id="UP000198403">
    <property type="component" value="Unassembled WGS sequence"/>
</dbReference>
<dbReference type="SUPFAM" id="SSF48208">
    <property type="entry name" value="Six-hairpin glycosidases"/>
    <property type="match status" value="1"/>
</dbReference>
<evidence type="ECO:0000313" key="3">
    <source>
        <dbReference type="Proteomes" id="UP000198403"/>
    </source>
</evidence>
<dbReference type="GO" id="GO:0005975">
    <property type="term" value="P:carbohydrate metabolic process"/>
    <property type="evidence" value="ECO:0007669"/>
    <property type="project" value="InterPro"/>
</dbReference>
<accession>A0A239A9E1</accession>
<dbReference type="Pfam" id="PF22422">
    <property type="entry name" value="MGH1-like_GH"/>
    <property type="match status" value="1"/>
</dbReference>
<dbReference type="EMBL" id="FZNO01000040">
    <property type="protein sequence ID" value="SNR92247.1"/>
    <property type="molecule type" value="Genomic_DNA"/>
</dbReference>
<protein>
    <submittedName>
        <fullName evidence="2">Amylo-alpha-1,6-glucosidase</fullName>
    </submittedName>
</protein>
<name>A0A239A9E1_9ACTN</name>